<name>A0A7J7MF78_9MAGN</name>
<gene>
    <name evidence="2" type="ORF">GIB67_027446</name>
</gene>
<dbReference type="PANTHER" id="PTHR31949:SF20">
    <property type="entry name" value="OS01G0141900 PROTEIN"/>
    <property type="match status" value="1"/>
</dbReference>
<dbReference type="PANTHER" id="PTHR31949">
    <property type="entry name" value="GASTRIC MUCIN-LIKE PROTEIN"/>
    <property type="match status" value="1"/>
</dbReference>
<accession>A0A7J7MF78</accession>
<dbReference type="Proteomes" id="UP000541444">
    <property type="component" value="Unassembled WGS sequence"/>
</dbReference>
<organism evidence="2 3">
    <name type="scientific">Kingdonia uniflora</name>
    <dbReference type="NCBI Taxonomy" id="39325"/>
    <lineage>
        <taxon>Eukaryota</taxon>
        <taxon>Viridiplantae</taxon>
        <taxon>Streptophyta</taxon>
        <taxon>Embryophyta</taxon>
        <taxon>Tracheophyta</taxon>
        <taxon>Spermatophyta</taxon>
        <taxon>Magnoliopsida</taxon>
        <taxon>Ranunculales</taxon>
        <taxon>Circaeasteraceae</taxon>
        <taxon>Kingdonia</taxon>
    </lineage>
</organism>
<evidence type="ECO:0000313" key="2">
    <source>
        <dbReference type="EMBL" id="KAF6153579.1"/>
    </source>
</evidence>
<dbReference type="EMBL" id="JACGCM010001560">
    <property type="protein sequence ID" value="KAF6153579.1"/>
    <property type="molecule type" value="Genomic_DNA"/>
</dbReference>
<sequence length="434" mass="47102">MKEKEEELALFLEMQKRGKDRNSLINSSSEIDSSLGSKPGSYPISKNASSPPARKARSYDLLNYNSDKNDYDWLITPPQTPLFPALETKSEKTAISPAVTPKARPTILMSRLENKTELASRGNIVSKKPILTSGLNSSKFSRSSTPTSRSTLPSSRPTAPRTKSSTPVMRSSTPTFRPTFPTSKTLSRSTTPTARHSSVTMLGPTTAKRPVPSRGSSPTVRSHPWKPSEMPGFSLNAPPNLRTLVFDRSVSASRGRQGVSSADGKPTRQSCSPSRARAPNAVKREHSNNRDSVSPVLVGTKMVERVINMRKLAPPNQDRKHNQNNSSRKMSSSLGSSEFGRTISRASLDMALRHMDIRGIKGNLRPLTTNIPASSVYTVRSGPTRSGTISVSDSPLATSSNASSEMSVNNNIFCFDGSEVDDDRGSETGVQSLH</sequence>
<feature type="compositionally biased region" description="Polar residues" evidence="1">
    <location>
        <begin position="184"/>
        <end position="200"/>
    </location>
</feature>
<comment type="caution">
    <text evidence="2">The sequence shown here is derived from an EMBL/GenBank/DDBJ whole genome shotgun (WGS) entry which is preliminary data.</text>
</comment>
<proteinExistence type="predicted"/>
<feature type="compositionally biased region" description="Low complexity" evidence="1">
    <location>
        <begin position="326"/>
        <end position="337"/>
    </location>
</feature>
<feature type="compositionally biased region" description="Low complexity" evidence="1">
    <location>
        <begin position="137"/>
        <end position="162"/>
    </location>
</feature>
<dbReference type="GO" id="GO:0043622">
    <property type="term" value="P:cortical microtubule organization"/>
    <property type="evidence" value="ECO:0007669"/>
    <property type="project" value="TreeGrafter"/>
</dbReference>
<evidence type="ECO:0000256" key="1">
    <source>
        <dbReference type="SAM" id="MobiDB-lite"/>
    </source>
</evidence>
<feature type="compositionally biased region" description="Low complexity" evidence="1">
    <location>
        <begin position="23"/>
        <end position="37"/>
    </location>
</feature>
<protein>
    <submittedName>
        <fullName evidence="2">Uncharacterized protein</fullName>
    </submittedName>
</protein>
<reference evidence="2 3" key="1">
    <citation type="journal article" date="2020" name="IScience">
        <title>Genome Sequencing of the Endangered Kingdonia uniflora (Circaeasteraceae, Ranunculales) Reveals Potential Mechanisms of Evolutionary Specialization.</title>
        <authorList>
            <person name="Sun Y."/>
            <person name="Deng T."/>
            <person name="Zhang A."/>
            <person name="Moore M.J."/>
            <person name="Landis J.B."/>
            <person name="Lin N."/>
            <person name="Zhang H."/>
            <person name="Zhang X."/>
            <person name="Huang J."/>
            <person name="Zhang X."/>
            <person name="Sun H."/>
            <person name="Wang H."/>
        </authorList>
    </citation>
    <scope>NUCLEOTIDE SEQUENCE [LARGE SCALE GENOMIC DNA]</scope>
    <source>
        <strain evidence="2">TB1705</strain>
        <tissue evidence="2">Leaf</tissue>
    </source>
</reference>
<dbReference type="GO" id="GO:0055028">
    <property type="term" value="C:cortical microtubule"/>
    <property type="evidence" value="ECO:0007669"/>
    <property type="project" value="TreeGrafter"/>
</dbReference>
<feature type="region of interest" description="Disordered" evidence="1">
    <location>
        <begin position="17"/>
        <end position="56"/>
    </location>
</feature>
<evidence type="ECO:0000313" key="3">
    <source>
        <dbReference type="Proteomes" id="UP000541444"/>
    </source>
</evidence>
<feature type="compositionally biased region" description="Low complexity" evidence="1">
    <location>
        <begin position="170"/>
        <end position="183"/>
    </location>
</feature>
<dbReference type="OrthoDB" id="1929779at2759"/>
<dbReference type="AlphaFoldDB" id="A0A7J7MF78"/>
<feature type="region of interest" description="Disordered" evidence="1">
    <location>
        <begin position="378"/>
        <end position="403"/>
    </location>
</feature>
<feature type="region of interest" description="Disordered" evidence="1">
    <location>
        <begin position="133"/>
        <end position="236"/>
    </location>
</feature>
<keyword evidence="3" id="KW-1185">Reference proteome</keyword>
<feature type="region of interest" description="Disordered" evidence="1">
    <location>
        <begin position="252"/>
        <end position="338"/>
    </location>
</feature>